<feature type="region of interest" description="Disordered" evidence="1">
    <location>
        <begin position="266"/>
        <end position="306"/>
    </location>
</feature>
<keyword evidence="3" id="KW-1185">Reference proteome</keyword>
<evidence type="ECO:0000256" key="1">
    <source>
        <dbReference type="SAM" id="MobiDB-lite"/>
    </source>
</evidence>
<accession>A0A9Q3GYD1</accession>
<evidence type="ECO:0000313" key="2">
    <source>
        <dbReference type="EMBL" id="MBW0484898.1"/>
    </source>
</evidence>
<evidence type="ECO:0000313" key="3">
    <source>
        <dbReference type="Proteomes" id="UP000765509"/>
    </source>
</evidence>
<protein>
    <submittedName>
        <fullName evidence="2">Uncharacterized protein</fullName>
    </submittedName>
</protein>
<feature type="compositionally biased region" description="Polar residues" evidence="1">
    <location>
        <begin position="275"/>
        <end position="296"/>
    </location>
</feature>
<organism evidence="2 3">
    <name type="scientific">Austropuccinia psidii MF-1</name>
    <dbReference type="NCBI Taxonomy" id="1389203"/>
    <lineage>
        <taxon>Eukaryota</taxon>
        <taxon>Fungi</taxon>
        <taxon>Dikarya</taxon>
        <taxon>Basidiomycota</taxon>
        <taxon>Pucciniomycotina</taxon>
        <taxon>Pucciniomycetes</taxon>
        <taxon>Pucciniales</taxon>
        <taxon>Sphaerophragmiaceae</taxon>
        <taxon>Austropuccinia</taxon>
    </lineage>
</organism>
<name>A0A9Q3GYD1_9BASI</name>
<comment type="caution">
    <text evidence="2">The sequence shown here is derived from an EMBL/GenBank/DDBJ whole genome shotgun (WGS) entry which is preliminary data.</text>
</comment>
<dbReference type="EMBL" id="AVOT02007898">
    <property type="protein sequence ID" value="MBW0484898.1"/>
    <property type="molecule type" value="Genomic_DNA"/>
</dbReference>
<dbReference type="OrthoDB" id="1296566at2759"/>
<gene>
    <name evidence="2" type="ORF">O181_024613</name>
</gene>
<proteinExistence type="predicted"/>
<reference evidence="2" key="1">
    <citation type="submission" date="2021-03" db="EMBL/GenBank/DDBJ databases">
        <title>Draft genome sequence of rust myrtle Austropuccinia psidii MF-1, a brazilian biotype.</title>
        <authorList>
            <person name="Quecine M.C."/>
            <person name="Pachon D.M.R."/>
            <person name="Bonatelli M.L."/>
            <person name="Correr F.H."/>
            <person name="Franceschini L.M."/>
            <person name="Leite T.F."/>
            <person name="Margarido G.R.A."/>
            <person name="Almeida C.A."/>
            <person name="Ferrarezi J.A."/>
            <person name="Labate C.A."/>
        </authorList>
    </citation>
    <scope>NUCLEOTIDE SEQUENCE</scope>
    <source>
        <strain evidence="2">MF-1</strain>
    </source>
</reference>
<dbReference type="Proteomes" id="UP000765509">
    <property type="component" value="Unassembled WGS sequence"/>
</dbReference>
<sequence length="341" mass="38473">MSQGHQYSRTPVPSPIWCTPGELKEFNQITTREVWKIINMELHMKRIGHWWEFDLKCNIGSTVEKFKAGLVASVIANNWEWSAPTMSLMSLHLVLETACLNFWKLVPTSTVLWNKPYLLSHPHFLAASPRQGTLSKESSLWNNLSGILGCLEKLALGLLSDSGWGRDLEHSQSIFIIKLGNVPIHWGSKKQSMVALSTCGAIQLNSTSSSANKSADSTGHKFLKINLCDNQEEVQVSINNHLLKHIRYVEIAFFFCKKHHLQAQHQGHLGKENGNAGQHTNKTALSDNPLSSSTRPGNHRVTHWTPIITRDRKSVDINQIFRMKIDTCTTQITTINRHDSK</sequence>
<dbReference type="AlphaFoldDB" id="A0A9Q3GYD1"/>